<dbReference type="InterPro" id="IPR045851">
    <property type="entry name" value="AMP-bd_C_sf"/>
</dbReference>
<dbReference type="SUPFAM" id="SSF56801">
    <property type="entry name" value="Acetyl-CoA synthetase-like"/>
    <property type="match status" value="1"/>
</dbReference>
<evidence type="ECO:0000313" key="4">
    <source>
        <dbReference type="EMBL" id="AKU92246.1"/>
    </source>
</evidence>
<name>A0A0K1PFR0_9BACT</name>
<evidence type="ECO:0000259" key="2">
    <source>
        <dbReference type="Pfam" id="PF00501"/>
    </source>
</evidence>
<dbReference type="InterPro" id="IPR025110">
    <property type="entry name" value="AMP-bd_C"/>
</dbReference>
<dbReference type="EMBL" id="CP012332">
    <property type="protein sequence ID" value="AKU92246.1"/>
    <property type="molecule type" value="Genomic_DNA"/>
</dbReference>
<reference evidence="4 5" key="1">
    <citation type="submission" date="2015-08" db="EMBL/GenBank/DDBJ databases">
        <authorList>
            <person name="Babu N.S."/>
            <person name="Beckwith C.J."/>
            <person name="Beseler K.G."/>
            <person name="Brison A."/>
            <person name="Carone J.V."/>
            <person name="Caskin T.P."/>
            <person name="Diamond M."/>
            <person name="Durham M.E."/>
            <person name="Foxe J.M."/>
            <person name="Go M."/>
            <person name="Henderson B.A."/>
            <person name="Jones I.B."/>
            <person name="McGettigan J.A."/>
            <person name="Micheletti S.J."/>
            <person name="Nasrallah M.E."/>
            <person name="Ortiz D."/>
            <person name="Piller C.R."/>
            <person name="Privatt S.R."/>
            <person name="Schneider S.L."/>
            <person name="Sharp S."/>
            <person name="Smith T.C."/>
            <person name="Stanton J.D."/>
            <person name="Ullery H.E."/>
            <person name="Wilson R.J."/>
            <person name="Serrano M.G."/>
            <person name="Buck G."/>
            <person name="Lee V."/>
            <person name="Wang Y."/>
            <person name="Carvalho R."/>
            <person name="Voegtly L."/>
            <person name="Shi R."/>
            <person name="Duckworth R."/>
            <person name="Johnson A."/>
            <person name="Loviza R."/>
            <person name="Walstead R."/>
            <person name="Shah Z."/>
            <person name="Kiflezghi M."/>
            <person name="Wade K."/>
            <person name="Ball S.L."/>
            <person name="Bradley K.W."/>
            <person name="Asai D.J."/>
            <person name="Bowman C.A."/>
            <person name="Russell D.A."/>
            <person name="Pope W.H."/>
            <person name="Jacobs-Sera D."/>
            <person name="Hendrix R.W."/>
            <person name="Hatfull G.F."/>
        </authorList>
    </citation>
    <scope>NUCLEOTIDE SEQUENCE [LARGE SCALE GENOMIC DNA]</scope>
    <source>
        <strain evidence="4 5">DSM 27710</strain>
    </source>
</reference>
<dbReference type="InterPro" id="IPR042099">
    <property type="entry name" value="ANL_N_sf"/>
</dbReference>
<dbReference type="AlphaFoldDB" id="A0A0K1PFR0"/>
<evidence type="ECO:0000259" key="3">
    <source>
        <dbReference type="Pfam" id="PF13193"/>
    </source>
</evidence>
<gene>
    <name evidence="4" type="ORF">AKJ08_2633</name>
</gene>
<keyword evidence="5" id="KW-1185">Reference proteome</keyword>
<dbReference type="InterPro" id="IPR011957">
    <property type="entry name" value="Benz_CoA_lig"/>
</dbReference>
<dbReference type="Gene3D" id="3.30.300.30">
    <property type="match status" value="1"/>
</dbReference>
<dbReference type="GO" id="GO:0016878">
    <property type="term" value="F:acid-thiol ligase activity"/>
    <property type="evidence" value="ECO:0007669"/>
    <property type="project" value="TreeGrafter"/>
</dbReference>
<dbReference type="Pfam" id="PF00501">
    <property type="entry name" value="AMP-binding"/>
    <property type="match status" value="1"/>
</dbReference>
<evidence type="ECO:0000313" key="5">
    <source>
        <dbReference type="Proteomes" id="UP000055590"/>
    </source>
</evidence>
<dbReference type="PANTHER" id="PTHR43352:SF1">
    <property type="entry name" value="ANTHRANILATE--COA LIGASE"/>
    <property type="match status" value="1"/>
</dbReference>
<dbReference type="GO" id="GO:0005524">
    <property type="term" value="F:ATP binding"/>
    <property type="evidence" value="ECO:0007669"/>
    <property type="project" value="InterPro"/>
</dbReference>
<dbReference type="Gene3D" id="3.40.50.12780">
    <property type="entry name" value="N-terminal domain of ligase-like"/>
    <property type="match status" value="1"/>
</dbReference>
<organism evidence="4 5">
    <name type="scientific">Vulgatibacter incomptus</name>
    <dbReference type="NCBI Taxonomy" id="1391653"/>
    <lineage>
        <taxon>Bacteria</taxon>
        <taxon>Pseudomonadati</taxon>
        <taxon>Myxococcota</taxon>
        <taxon>Myxococcia</taxon>
        <taxon>Myxococcales</taxon>
        <taxon>Cystobacterineae</taxon>
        <taxon>Vulgatibacteraceae</taxon>
        <taxon>Vulgatibacter</taxon>
    </lineage>
</organism>
<proteinExistence type="predicted"/>
<dbReference type="KEGG" id="vin:AKJ08_2633"/>
<dbReference type="Pfam" id="PF13193">
    <property type="entry name" value="AMP-binding_C"/>
    <property type="match status" value="1"/>
</dbReference>
<dbReference type="InterPro" id="IPR020845">
    <property type="entry name" value="AMP-binding_CS"/>
</dbReference>
<feature type="domain" description="AMP-binding enzyme C-terminal" evidence="3">
    <location>
        <begin position="430"/>
        <end position="508"/>
    </location>
</feature>
<dbReference type="RefSeq" id="WP_169788819.1">
    <property type="nucleotide sequence ID" value="NZ_CP012332.1"/>
</dbReference>
<dbReference type="PROSITE" id="PS00455">
    <property type="entry name" value="AMP_BINDING"/>
    <property type="match status" value="1"/>
</dbReference>
<accession>A0A0K1PFR0</accession>
<dbReference type="GO" id="GO:0044550">
    <property type="term" value="P:secondary metabolite biosynthetic process"/>
    <property type="evidence" value="ECO:0007669"/>
    <property type="project" value="TreeGrafter"/>
</dbReference>
<dbReference type="InterPro" id="IPR000873">
    <property type="entry name" value="AMP-dep_synth/lig_dom"/>
</dbReference>
<feature type="domain" description="AMP-dependent synthetase/ligase" evidence="2">
    <location>
        <begin position="20"/>
        <end position="380"/>
    </location>
</feature>
<protein>
    <submittedName>
        <fullName evidence="4">Benzoate-CoA ligase</fullName>
    </submittedName>
</protein>
<keyword evidence="1 4" id="KW-0436">Ligase</keyword>
<dbReference type="GO" id="GO:0016405">
    <property type="term" value="F:CoA-ligase activity"/>
    <property type="evidence" value="ECO:0007669"/>
    <property type="project" value="InterPro"/>
</dbReference>
<dbReference type="PANTHER" id="PTHR43352">
    <property type="entry name" value="ACETYL-COA SYNTHETASE"/>
    <property type="match status" value="1"/>
</dbReference>
<dbReference type="Proteomes" id="UP000055590">
    <property type="component" value="Chromosome"/>
</dbReference>
<dbReference type="NCBIfam" id="TIGR02262">
    <property type="entry name" value="benz_CoA_lig"/>
    <property type="match status" value="1"/>
</dbReference>
<sequence length="516" mass="57911">MEFPEALNLCVEYVDKNVREGRGERTALLYRDERYTYREVLEHVCKAANLLESLGLQREQRVLLMLSDHPEFVWFWFAAVRMGAVVSAVSPDCKPEELAYYLDYTRSRILVAEERLAGGALRLADAKWLEAAVFCRGEPRLPLPPRSVRWEDEAPKLSADHTPAETVAEDVGVMLYTGGSTGFPKAVVHRHVDFLYNTHTYGLPVLGLGPEDVTVGVPKLFFGYALGTNLLFPFRVGATVALFSERSTAERVLEEIDRRKATVLCSVPTMLNAMVHLEHEPNRYDWSRLRITTSAGEALPPELYRRYREKFGHEVLDGIGSAELFHVYISNRPGDVEVGSLGKVVEGYEARIRDDDGRDLPDGELGSLWIRGVSMGLGYFMRTEASRKVFRGEWFVSADKFRRDAEGRFWYGGRTDDLLKVGGRFLAPIEVENVLLAHPAVQEVAVVGYVDEEGLEKPRAFVVPAAGHAPGDALASELQALAKARLQPWKYPRQVVFRDSLPKSDRGKVLKSALRG</sequence>
<dbReference type="STRING" id="1391653.AKJ08_2633"/>
<evidence type="ECO:0000256" key="1">
    <source>
        <dbReference type="ARBA" id="ARBA00022598"/>
    </source>
</evidence>